<reference evidence="3 6" key="3">
    <citation type="submission" date="2021-03" db="EMBL/GenBank/DDBJ databases">
        <title>Genomic Encyclopedia of Type Strains, Phase IV (KMG-IV): sequencing the most valuable type-strain genomes for metagenomic binning, comparative biology and taxonomic classification.</title>
        <authorList>
            <person name="Goeker M."/>
        </authorList>
    </citation>
    <scope>NUCLEOTIDE SEQUENCE [LARGE SCALE GENOMIC DNA]</scope>
    <source>
        <strain evidence="3 6">DSM 22420</strain>
    </source>
</reference>
<dbReference type="InterPro" id="IPR011051">
    <property type="entry name" value="RmlC_Cupin_sf"/>
</dbReference>
<evidence type="ECO:0000259" key="2">
    <source>
        <dbReference type="Pfam" id="PF07883"/>
    </source>
</evidence>
<dbReference type="PANTHER" id="PTHR35848">
    <property type="entry name" value="OXALATE-BINDING PROTEIN"/>
    <property type="match status" value="1"/>
</dbReference>
<reference evidence="4" key="2">
    <citation type="submission" date="2016-10" db="EMBL/GenBank/DDBJ databases">
        <authorList>
            <person name="de Groot N.N."/>
        </authorList>
    </citation>
    <scope>NUCLEOTIDE SEQUENCE [LARGE SCALE GENOMIC DNA]</scope>
    <source>
        <strain evidence="4">CGMCC 1.8911</strain>
    </source>
</reference>
<keyword evidence="6" id="KW-1185">Reference proteome</keyword>
<evidence type="ECO:0000256" key="1">
    <source>
        <dbReference type="ARBA" id="ARBA00022723"/>
    </source>
</evidence>
<dbReference type="Pfam" id="PF07883">
    <property type="entry name" value="Cupin_2"/>
    <property type="match status" value="1"/>
</dbReference>
<gene>
    <name evidence="3" type="ORF">J2Z27_001170</name>
    <name evidence="4" type="ORF">SAMN05216187_11256</name>
</gene>
<dbReference type="EMBL" id="JAGGKN010000003">
    <property type="protein sequence ID" value="MBP1952131.1"/>
    <property type="molecule type" value="Genomic_DNA"/>
</dbReference>
<reference evidence="5" key="1">
    <citation type="submission" date="2016-10" db="EMBL/GenBank/DDBJ databases">
        <authorList>
            <person name="Varghese N."/>
            <person name="Submissions S."/>
        </authorList>
    </citation>
    <scope>NUCLEOTIDE SEQUENCE [LARGE SCALE GENOMIC DNA]</scope>
    <source>
        <strain evidence="5">CGMCC 1.8911</strain>
    </source>
</reference>
<dbReference type="Proteomes" id="UP001519348">
    <property type="component" value="Unassembled WGS sequence"/>
</dbReference>
<dbReference type="Gene3D" id="2.60.120.10">
    <property type="entry name" value="Jelly Rolls"/>
    <property type="match status" value="1"/>
</dbReference>
<dbReference type="PANTHER" id="PTHR35848:SF6">
    <property type="entry name" value="CUPIN TYPE-2 DOMAIN-CONTAINING PROTEIN"/>
    <property type="match status" value="1"/>
</dbReference>
<dbReference type="SUPFAM" id="SSF51182">
    <property type="entry name" value="RmlC-like cupins"/>
    <property type="match status" value="1"/>
</dbReference>
<evidence type="ECO:0000313" key="4">
    <source>
        <dbReference type="EMBL" id="SDK63916.1"/>
    </source>
</evidence>
<dbReference type="InterPro" id="IPR014710">
    <property type="entry name" value="RmlC-like_jellyroll"/>
</dbReference>
<proteinExistence type="predicted"/>
<dbReference type="AlphaFoldDB" id="A0A1G9DJB9"/>
<dbReference type="InterPro" id="IPR051610">
    <property type="entry name" value="GPI/OXD"/>
</dbReference>
<dbReference type="GO" id="GO:0046872">
    <property type="term" value="F:metal ion binding"/>
    <property type="evidence" value="ECO:0007669"/>
    <property type="project" value="UniProtKB-KW"/>
</dbReference>
<organism evidence="4 5">
    <name type="scientific">Jeotgalicoccus aerolatus</name>
    <dbReference type="NCBI Taxonomy" id="709510"/>
    <lineage>
        <taxon>Bacteria</taxon>
        <taxon>Bacillati</taxon>
        <taxon>Bacillota</taxon>
        <taxon>Bacilli</taxon>
        <taxon>Bacillales</taxon>
        <taxon>Staphylococcaceae</taxon>
        <taxon>Jeotgalicoccus</taxon>
    </lineage>
</organism>
<sequence length="111" mass="12476">MIINAEETIELKNRFGGEGSIFSTSYIKEDDFEGIRKVLEIELEPHASIGYHEHPNDSEIYHIIEGKGKFQDADGVFKRVERGDSCVITQGQSHGLVNTEDQPLKIVAIVF</sequence>
<protein>
    <submittedName>
        <fullName evidence="4">Cupin domain-containing protein</fullName>
    </submittedName>
    <submittedName>
        <fullName evidence="3">Quercetin dioxygenase-like cupin family protein</fullName>
    </submittedName>
</protein>
<evidence type="ECO:0000313" key="6">
    <source>
        <dbReference type="Proteomes" id="UP001519348"/>
    </source>
</evidence>
<evidence type="ECO:0000313" key="5">
    <source>
        <dbReference type="Proteomes" id="UP000242700"/>
    </source>
</evidence>
<evidence type="ECO:0000313" key="3">
    <source>
        <dbReference type="EMBL" id="MBP1952131.1"/>
    </source>
</evidence>
<accession>A0A1G9DJB9</accession>
<dbReference type="Proteomes" id="UP000242700">
    <property type="component" value="Unassembled WGS sequence"/>
</dbReference>
<keyword evidence="1" id="KW-0479">Metal-binding</keyword>
<dbReference type="RefSeq" id="WP_092599447.1">
    <property type="nucleotide sequence ID" value="NZ_BMCN01000003.1"/>
</dbReference>
<name>A0A1G9DJB9_9STAP</name>
<dbReference type="InterPro" id="IPR013096">
    <property type="entry name" value="Cupin_2"/>
</dbReference>
<dbReference type="STRING" id="586411.SAMN05216187_11256"/>
<dbReference type="EMBL" id="FNFI01000012">
    <property type="protein sequence ID" value="SDK63916.1"/>
    <property type="molecule type" value="Genomic_DNA"/>
</dbReference>
<feature type="domain" description="Cupin type-2" evidence="2">
    <location>
        <begin position="41"/>
        <end position="109"/>
    </location>
</feature>
<dbReference type="OrthoDB" id="9797047at2"/>